<protein>
    <recommendedName>
        <fullName evidence="8">ABC-2 type transporter transmembrane domain-containing protein</fullName>
    </recommendedName>
</protein>
<organism evidence="9 10">
    <name type="scientific">Papaver atlanticum</name>
    <dbReference type="NCBI Taxonomy" id="357466"/>
    <lineage>
        <taxon>Eukaryota</taxon>
        <taxon>Viridiplantae</taxon>
        <taxon>Streptophyta</taxon>
        <taxon>Embryophyta</taxon>
        <taxon>Tracheophyta</taxon>
        <taxon>Spermatophyta</taxon>
        <taxon>Magnoliopsida</taxon>
        <taxon>Ranunculales</taxon>
        <taxon>Papaveraceae</taxon>
        <taxon>Papaveroideae</taxon>
        <taxon>Papaver</taxon>
    </lineage>
</organism>
<name>A0AAD4T926_9MAGN</name>
<sequence>MMIFGRERLNGHYGGAAFVIGNTLSSIPYLLVNTLIPGAIAYYLVGLQKGVEHFFFFVLVMFISVILIESLMMVVASMVPNYLMGIIIGAGIQAIMMLNAGFYRLPDELPNPFWKYPMYYIAFHSFPKSQGSGTSTITGEEIFVTIWHMPMGYSKLIDMVILFGMVVLYRLMFFSIIKISEKIKPTLQTFRCIT</sequence>
<dbReference type="InterPro" id="IPR052215">
    <property type="entry name" value="Plant_ABCG"/>
</dbReference>
<evidence type="ECO:0000313" key="9">
    <source>
        <dbReference type="EMBL" id="KAI3943743.1"/>
    </source>
</evidence>
<dbReference type="Pfam" id="PF01061">
    <property type="entry name" value="ABC2_membrane"/>
    <property type="match status" value="1"/>
</dbReference>
<dbReference type="Proteomes" id="UP001202328">
    <property type="component" value="Unassembled WGS sequence"/>
</dbReference>
<dbReference type="GO" id="GO:0140359">
    <property type="term" value="F:ABC-type transporter activity"/>
    <property type="evidence" value="ECO:0007669"/>
    <property type="project" value="InterPro"/>
</dbReference>
<dbReference type="PANTHER" id="PTHR48042:SF19">
    <property type="entry name" value="OS09G0472100 PROTEIN"/>
    <property type="match status" value="1"/>
</dbReference>
<reference evidence="9" key="1">
    <citation type="submission" date="2022-04" db="EMBL/GenBank/DDBJ databases">
        <title>A functionally conserved STORR gene fusion in Papaver species that diverged 16.8 million years ago.</title>
        <authorList>
            <person name="Catania T."/>
        </authorList>
    </citation>
    <scope>NUCLEOTIDE SEQUENCE</scope>
    <source>
        <strain evidence="9">S-188037</strain>
    </source>
</reference>
<feature type="transmembrane region" description="Helical" evidence="7">
    <location>
        <begin position="82"/>
        <end position="105"/>
    </location>
</feature>
<evidence type="ECO:0000256" key="5">
    <source>
        <dbReference type="ARBA" id="ARBA00022989"/>
    </source>
</evidence>
<evidence type="ECO:0000256" key="2">
    <source>
        <dbReference type="ARBA" id="ARBA00005814"/>
    </source>
</evidence>
<dbReference type="EMBL" id="JAJJMB010004170">
    <property type="protein sequence ID" value="KAI3943743.1"/>
    <property type="molecule type" value="Genomic_DNA"/>
</dbReference>
<keyword evidence="6 7" id="KW-0472">Membrane</keyword>
<feature type="transmembrane region" description="Helical" evidence="7">
    <location>
        <begin position="54"/>
        <end position="76"/>
    </location>
</feature>
<accession>A0AAD4T926</accession>
<evidence type="ECO:0000256" key="3">
    <source>
        <dbReference type="ARBA" id="ARBA00022448"/>
    </source>
</evidence>
<proteinExistence type="inferred from homology"/>
<evidence type="ECO:0000256" key="4">
    <source>
        <dbReference type="ARBA" id="ARBA00022692"/>
    </source>
</evidence>
<gene>
    <name evidence="9" type="ORF">MKW98_004248</name>
</gene>
<evidence type="ECO:0000313" key="10">
    <source>
        <dbReference type="Proteomes" id="UP001202328"/>
    </source>
</evidence>
<comment type="caution">
    <text evidence="9">The sequence shown here is derived from an EMBL/GenBank/DDBJ whole genome shotgun (WGS) entry which is preliminary data.</text>
</comment>
<keyword evidence="5 7" id="KW-1133">Transmembrane helix</keyword>
<keyword evidence="10" id="KW-1185">Reference proteome</keyword>
<evidence type="ECO:0000256" key="6">
    <source>
        <dbReference type="ARBA" id="ARBA00023136"/>
    </source>
</evidence>
<dbReference type="InterPro" id="IPR013525">
    <property type="entry name" value="ABC2_TM"/>
</dbReference>
<comment type="subcellular location">
    <subcellularLocation>
        <location evidence="1">Membrane</location>
        <topology evidence="1">Multi-pass membrane protein</topology>
    </subcellularLocation>
</comment>
<feature type="transmembrane region" description="Helical" evidence="7">
    <location>
        <begin position="156"/>
        <end position="177"/>
    </location>
</feature>
<keyword evidence="3" id="KW-0813">Transport</keyword>
<evidence type="ECO:0000256" key="1">
    <source>
        <dbReference type="ARBA" id="ARBA00004141"/>
    </source>
</evidence>
<dbReference type="GO" id="GO:0016020">
    <property type="term" value="C:membrane"/>
    <property type="evidence" value="ECO:0007669"/>
    <property type="project" value="UniProtKB-SubCell"/>
</dbReference>
<comment type="similarity">
    <text evidence="2">Belongs to the ABC transporter superfamily. ABCG family. Eye pigment precursor importer (TC 3.A.1.204) subfamily.</text>
</comment>
<dbReference type="PANTHER" id="PTHR48042">
    <property type="entry name" value="ABC TRANSPORTER G FAMILY MEMBER 11"/>
    <property type="match status" value="1"/>
</dbReference>
<dbReference type="AlphaFoldDB" id="A0AAD4T926"/>
<evidence type="ECO:0000259" key="8">
    <source>
        <dbReference type="Pfam" id="PF01061"/>
    </source>
</evidence>
<feature type="transmembrane region" description="Helical" evidence="7">
    <location>
        <begin position="27"/>
        <end position="47"/>
    </location>
</feature>
<keyword evidence="4 7" id="KW-0812">Transmembrane</keyword>
<evidence type="ECO:0000256" key="7">
    <source>
        <dbReference type="SAM" id="Phobius"/>
    </source>
</evidence>
<feature type="domain" description="ABC-2 type transporter transmembrane" evidence="8">
    <location>
        <begin position="3"/>
        <end position="123"/>
    </location>
</feature>